<evidence type="ECO:0000256" key="1">
    <source>
        <dbReference type="ARBA" id="ARBA00009500"/>
    </source>
</evidence>
<dbReference type="Gene3D" id="2.30.39.10">
    <property type="entry name" value="Alpha-1-antitrypsin, domain 1"/>
    <property type="match status" value="1"/>
</dbReference>
<evidence type="ECO:0000259" key="3">
    <source>
        <dbReference type="Pfam" id="PF00079"/>
    </source>
</evidence>
<proteinExistence type="inferred from homology"/>
<feature type="chain" id="PRO_5018635303" description="Serpin domain-containing protein" evidence="2">
    <location>
        <begin position="26"/>
        <end position="136"/>
    </location>
</feature>
<dbReference type="Proteomes" id="UP000004994">
    <property type="component" value="Chromosome 4"/>
</dbReference>
<dbReference type="InterPro" id="IPR000215">
    <property type="entry name" value="Serpin_fam"/>
</dbReference>
<dbReference type="InterPro" id="IPR042185">
    <property type="entry name" value="Serpin_sf_2"/>
</dbReference>
<dbReference type="Pfam" id="PF00079">
    <property type="entry name" value="Serpin"/>
    <property type="match status" value="1"/>
</dbReference>
<dbReference type="STRING" id="4081.A0A3Q7GAN6"/>
<dbReference type="Gene3D" id="3.30.497.10">
    <property type="entry name" value="Antithrombin, subunit I, domain 2"/>
    <property type="match status" value="1"/>
</dbReference>
<dbReference type="SUPFAM" id="SSF56574">
    <property type="entry name" value="Serpins"/>
    <property type="match status" value="1"/>
</dbReference>
<dbReference type="AlphaFoldDB" id="A0A3Q7GAN6"/>
<keyword evidence="5" id="KW-1185">Reference proteome</keyword>
<keyword evidence="2" id="KW-0732">Signal</keyword>
<dbReference type="SMR" id="A0A3Q7GAN6"/>
<dbReference type="InterPro" id="IPR042178">
    <property type="entry name" value="Serpin_sf_1"/>
</dbReference>
<dbReference type="PANTHER" id="PTHR11461">
    <property type="entry name" value="SERINE PROTEASE INHIBITOR, SERPIN"/>
    <property type="match status" value="1"/>
</dbReference>
<dbReference type="GO" id="GO:0005615">
    <property type="term" value="C:extracellular space"/>
    <property type="evidence" value="ECO:0007669"/>
    <property type="project" value="InterPro"/>
</dbReference>
<dbReference type="InterPro" id="IPR023796">
    <property type="entry name" value="Serpin_dom"/>
</dbReference>
<protein>
    <recommendedName>
        <fullName evidence="3">Serpin domain-containing protein</fullName>
    </recommendedName>
</protein>
<evidence type="ECO:0000313" key="5">
    <source>
        <dbReference type="Proteomes" id="UP000004994"/>
    </source>
</evidence>
<dbReference type="GO" id="GO:0004867">
    <property type="term" value="F:serine-type endopeptidase inhibitor activity"/>
    <property type="evidence" value="ECO:0007669"/>
    <property type="project" value="InterPro"/>
</dbReference>
<feature type="domain" description="Serpin" evidence="3">
    <location>
        <begin position="31"/>
        <end position="130"/>
    </location>
</feature>
<name>A0A3Q7GAN6_SOLLC</name>
<comment type="similarity">
    <text evidence="1">Belongs to the serpin family.</text>
</comment>
<dbReference type="PaxDb" id="4081-Solyc04g079500.1.1"/>
<feature type="signal peptide" evidence="2">
    <location>
        <begin position="1"/>
        <end position="25"/>
    </location>
</feature>
<dbReference type="PANTHER" id="PTHR11461:SF376">
    <property type="entry name" value="SERPIN-ZX-LIKE"/>
    <property type="match status" value="1"/>
</dbReference>
<reference evidence="4" key="2">
    <citation type="submission" date="2019-01" db="UniProtKB">
        <authorList>
            <consortium name="EnsemblPlants"/>
        </authorList>
    </citation>
    <scope>IDENTIFICATION</scope>
    <source>
        <strain evidence="4">cv. Heinz 1706</strain>
    </source>
</reference>
<sequence length="136" mass="15801">MNLILCILILSTTFLLMEFPMVVQLCPLLMEIVKKVYKATSKSVDFQNKPVEVVNEVNQWTKKNTNGLIEEILPHRAVDNMTRLVLVNALYFKGVWNEKFNASKTKNHKFHLVNGRSVQAPFMTSLKKQYIRVFRS</sequence>
<dbReference type="EnsemblPlants" id="Solyc04g079475.1.1">
    <property type="protein sequence ID" value="Solyc04g079475.1.1"/>
    <property type="gene ID" value="Solyc04g079475.1"/>
</dbReference>
<dbReference type="OMA" id="CESYKAS"/>
<dbReference type="InParanoid" id="A0A3Q7GAN6"/>
<evidence type="ECO:0000256" key="2">
    <source>
        <dbReference type="SAM" id="SignalP"/>
    </source>
</evidence>
<dbReference type="Gramene" id="Solyc04g079475.1.1">
    <property type="protein sequence ID" value="Solyc04g079475.1.1"/>
    <property type="gene ID" value="Solyc04g079475.1"/>
</dbReference>
<evidence type="ECO:0000313" key="4">
    <source>
        <dbReference type="EnsemblPlants" id="Solyc04g079475.1.1"/>
    </source>
</evidence>
<reference evidence="4" key="1">
    <citation type="journal article" date="2012" name="Nature">
        <title>The tomato genome sequence provides insights into fleshy fruit evolution.</title>
        <authorList>
            <consortium name="Tomato Genome Consortium"/>
        </authorList>
    </citation>
    <scope>NUCLEOTIDE SEQUENCE [LARGE SCALE GENOMIC DNA]</scope>
    <source>
        <strain evidence="4">cv. Heinz 1706</strain>
    </source>
</reference>
<organism evidence="4">
    <name type="scientific">Solanum lycopersicum</name>
    <name type="common">Tomato</name>
    <name type="synonym">Lycopersicon esculentum</name>
    <dbReference type="NCBI Taxonomy" id="4081"/>
    <lineage>
        <taxon>Eukaryota</taxon>
        <taxon>Viridiplantae</taxon>
        <taxon>Streptophyta</taxon>
        <taxon>Embryophyta</taxon>
        <taxon>Tracheophyta</taxon>
        <taxon>Spermatophyta</taxon>
        <taxon>Magnoliopsida</taxon>
        <taxon>eudicotyledons</taxon>
        <taxon>Gunneridae</taxon>
        <taxon>Pentapetalae</taxon>
        <taxon>asterids</taxon>
        <taxon>lamiids</taxon>
        <taxon>Solanales</taxon>
        <taxon>Solanaceae</taxon>
        <taxon>Solanoideae</taxon>
        <taxon>Solaneae</taxon>
        <taxon>Solanum</taxon>
        <taxon>Solanum subgen. Lycopersicon</taxon>
    </lineage>
</organism>
<accession>A0A3Q7GAN6</accession>
<dbReference type="InterPro" id="IPR036186">
    <property type="entry name" value="Serpin_sf"/>
</dbReference>